<dbReference type="Gene3D" id="3.10.450.50">
    <property type="match status" value="1"/>
</dbReference>
<accession>A0ABU1WQW2</accession>
<reference evidence="1 2" key="1">
    <citation type="submission" date="2023-07" db="EMBL/GenBank/DDBJ databases">
        <title>Sorghum-associated microbial communities from plants grown in Nebraska, USA.</title>
        <authorList>
            <person name="Schachtman D."/>
        </authorList>
    </citation>
    <scope>NUCLEOTIDE SEQUENCE [LARGE SCALE GENOMIC DNA]</scope>
    <source>
        <strain evidence="1 2">4249</strain>
    </source>
</reference>
<gene>
    <name evidence="1" type="ORF">J2W49_003393</name>
</gene>
<sequence>MVEDIGIALEMRDCERLSTILDSEAVWIYLSSRTATAEKILDTLSPQVKPTALTIDHAISHGKVGAVNGRAEHGEGEQRFCHIIEFTSTKCHQVKRIESYGG</sequence>
<evidence type="ECO:0000313" key="1">
    <source>
        <dbReference type="EMBL" id="MDR7151417.1"/>
    </source>
</evidence>
<dbReference type="EMBL" id="JAVDWU010000007">
    <property type="protein sequence ID" value="MDR7151417.1"/>
    <property type="molecule type" value="Genomic_DNA"/>
</dbReference>
<dbReference type="Proteomes" id="UP001265700">
    <property type="component" value="Unassembled WGS sequence"/>
</dbReference>
<organism evidence="1 2">
    <name type="scientific">Hydrogenophaga palleronii</name>
    <dbReference type="NCBI Taxonomy" id="65655"/>
    <lineage>
        <taxon>Bacteria</taxon>
        <taxon>Pseudomonadati</taxon>
        <taxon>Pseudomonadota</taxon>
        <taxon>Betaproteobacteria</taxon>
        <taxon>Burkholderiales</taxon>
        <taxon>Comamonadaceae</taxon>
        <taxon>Hydrogenophaga</taxon>
    </lineage>
</organism>
<name>A0ABU1WQW2_9BURK</name>
<protein>
    <recommendedName>
        <fullName evidence="3">SnoaL-like domain-containing protein</fullName>
    </recommendedName>
</protein>
<evidence type="ECO:0008006" key="3">
    <source>
        <dbReference type="Google" id="ProtNLM"/>
    </source>
</evidence>
<proteinExistence type="predicted"/>
<evidence type="ECO:0000313" key="2">
    <source>
        <dbReference type="Proteomes" id="UP001265700"/>
    </source>
</evidence>
<comment type="caution">
    <text evidence="1">The sequence shown here is derived from an EMBL/GenBank/DDBJ whole genome shotgun (WGS) entry which is preliminary data.</text>
</comment>
<keyword evidence="2" id="KW-1185">Reference proteome</keyword>